<evidence type="ECO:0000256" key="1">
    <source>
        <dbReference type="ARBA" id="ARBA00004651"/>
    </source>
</evidence>
<keyword evidence="4" id="KW-1003">Cell membrane</keyword>
<keyword evidence="3" id="KW-0813">Transport</keyword>
<feature type="transmembrane region" description="Helical" evidence="8">
    <location>
        <begin position="104"/>
        <end position="122"/>
    </location>
</feature>
<dbReference type="InterPro" id="IPR020846">
    <property type="entry name" value="MFS_dom"/>
</dbReference>
<feature type="transmembrane region" description="Helical" evidence="8">
    <location>
        <begin position="43"/>
        <end position="65"/>
    </location>
</feature>
<dbReference type="Pfam" id="PF07690">
    <property type="entry name" value="MFS_1"/>
    <property type="match status" value="2"/>
</dbReference>
<evidence type="ECO:0000313" key="10">
    <source>
        <dbReference type="EMBL" id="GAA4024059.1"/>
    </source>
</evidence>
<evidence type="ECO:0000259" key="9">
    <source>
        <dbReference type="PROSITE" id="PS50850"/>
    </source>
</evidence>
<comment type="subcellular location">
    <subcellularLocation>
        <location evidence="1">Cell membrane</location>
        <topology evidence="1">Multi-pass membrane protein</topology>
    </subcellularLocation>
</comment>
<protein>
    <submittedName>
        <fullName evidence="10">MFS transporter</fullName>
    </submittedName>
</protein>
<dbReference type="Gene3D" id="1.20.1250.20">
    <property type="entry name" value="MFS general substrate transporter like domains"/>
    <property type="match status" value="1"/>
</dbReference>
<dbReference type="CDD" id="cd17321">
    <property type="entry name" value="MFS_MMR_MDR_like"/>
    <property type="match status" value="1"/>
</dbReference>
<proteinExistence type="inferred from homology"/>
<sequence length="436" mass="44290">MKQTWALASLYLATFMALLDVSVVVIAQTAITEDLRTTFAGAQWVIDAYTVALASTMLSCGALADRWGRKRVFLIGLAVFTGASVACAMAPGAAWLIAARAVQGVGASVLAPGALSLIVHAFPEPGARARVIGTWSTVISLAFLLGPVLGGPLTDLFGWRSVFLINLPLGGLALALGARFLTESADPDGSSPDPLGQVLAIAWISSLAYALIEVSSVALGVAAVTLALFIVVELRQPRPMFPIRLLGERGFGLVNLASFMTGFAAFGSFFLLSAYLQSTRGASPTEAGLQLLPYVLGGTVGSTVAGRLVQSLGAKPPLLAGQALIAASLLALSTVDTETPYPYVAVLFAGLGLGVSTSGVPSNALAVGLVPPRQSGIASATVTATRQTGTAVGVALLGLIATAGPKLADGLPHALLTAGVSTVVVTVLLLSLKASC</sequence>
<feature type="transmembrane region" description="Helical" evidence="8">
    <location>
        <begin position="129"/>
        <end position="150"/>
    </location>
</feature>
<feature type="transmembrane region" description="Helical" evidence="8">
    <location>
        <begin position="414"/>
        <end position="432"/>
    </location>
</feature>
<gene>
    <name evidence="10" type="ORF">GCM10022247_55640</name>
</gene>
<keyword evidence="11" id="KW-1185">Reference proteome</keyword>
<evidence type="ECO:0000256" key="2">
    <source>
        <dbReference type="ARBA" id="ARBA00008537"/>
    </source>
</evidence>
<name>A0ABP7TCX3_9PSEU</name>
<dbReference type="PANTHER" id="PTHR42718:SF9">
    <property type="entry name" value="MAJOR FACILITATOR SUPERFAMILY MULTIDRUG TRANSPORTER MFSC"/>
    <property type="match status" value="1"/>
</dbReference>
<evidence type="ECO:0000256" key="5">
    <source>
        <dbReference type="ARBA" id="ARBA00022692"/>
    </source>
</evidence>
<dbReference type="Gene3D" id="1.20.1720.10">
    <property type="entry name" value="Multidrug resistance protein D"/>
    <property type="match status" value="1"/>
</dbReference>
<keyword evidence="7 8" id="KW-0472">Membrane</keyword>
<evidence type="ECO:0000313" key="11">
    <source>
        <dbReference type="Proteomes" id="UP001501747"/>
    </source>
</evidence>
<feature type="transmembrane region" description="Helical" evidence="8">
    <location>
        <begin position="341"/>
        <end position="370"/>
    </location>
</feature>
<feature type="transmembrane region" description="Helical" evidence="8">
    <location>
        <begin position="287"/>
        <end position="306"/>
    </location>
</feature>
<feature type="transmembrane region" description="Helical" evidence="8">
    <location>
        <begin position="391"/>
        <end position="408"/>
    </location>
</feature>
<dbReference type="NCBIfam" id="TIGR00711">
    <property type="entry name" value="efflux_EmrB"/>
    <property type="match status" value="1"/>
</dbReference>
<dbReference type="InterPro" id="IPR004638">
    <property type="entry name" value="EmrB-like"/>
</dbReference>
<organism evidence="10 11">
    <name type="scientific">Allokutzneria multivorans</name>
    <dbReference type="NCBI Taxonomy" id="1142134"/>
    <lineage>
        <taxon>Bacteria</taxon>
        <taxon>Bacillati</taxon>
        <taxon>Actinomycetota</taxon>
        <taxon>Actinomycetes</taxon>
        <taxon>Pseudonocardiales</taxon>
        <taxon>Pseudonocardiaceae</taxon>
        <taxon>Allokutzneria</taxon>
    </lineage>
</organism>
<evidence type="ECO:0000256" key="3">
    <source>
        <dbReference type="ARBA" id="ARBA00022448"/>
    </source>
</evidence>
<accession>A0ABP7TCX3</accession>
<evidence type="ECO:0000256" key="4">
    <source>
        <dbReference type="ARBA" id="ARBA00022475"/>
    </source>
</evidence>
<evidence type="ECO:0000256" key="8">
    <source>
        <dbReference type="SAM" id="Phobius"/>
    </source>
</evidence>
<dbReference type="SUPFAM" id="SSF103473">
    <property type="entry name" value="MFS general substrate transporter"/>
    <property type="match status" value="1"/>
</dbReference>
<comment type="caution">
    <text evidence="10">The sequence shown here is derived from an EMBL/GenBank/DDBJ whole genome shotgun (WGS) entry which is preliminary data.</text>
</comment>
<feature type="domain" description="Major facilitator superfamily (MFS) profile" evidence="9">
    <location>
        <begin position="6"/>
        <end position="436"/>
    </location>
</feature>
<dbReference type="InterPro" id="IPR036259">
    <property type="entry name" value="MFS_trans_sf"/>
</dbReference>
<evidence type="ECO:0000256" key="6">
    <source>
        <dbReference type="ARBA" id="ARBA00022989"/>
    </source>
</evidence>
<dbReference type="EMBL" id="BAABAL010000018">
    <property type="protein sequence ID" value="GAA4024059.1"/>
    <property type="molecule type" value="Genomic_DNA"/>
</dbReference>
<dbReference type="Proteomes" id="UP001501747">
    <property type="component" value="Unassembled WGS sequence"/>
</dbReference>
<evidence type="ECO:0000256" key="7">
    <source>
        <dbReference type="ARBA" id="ARBA00023136"/>
    </source>
</evidence>
<comment type="similarity">
    <text evidence="2">Belongs to the major facilitator superfamily. EmrB family.</text>
</comment>
<reference evidence="11" key="1">
    <citation type="journal article" date="2019" name="Int. J. Syst. Evol. Microbiol.">
        <title>The Global Catalogue of Microorganisms (GCM) 10K type strain sequencing project: providing services to taxonomists for standard genome sequencing and annotation.</title>
        <authorList>
            <consortium name="The Broad Institute Genomics Platform"/>
            <consortium name="The Broad Institute Genome Sequencing Center for Infectious Disease"/>
            <person name="Wu L."/>
            <person name="Ma J."/>
        </authorList>
    </citation>
    <scope>NUCLEOTIDE SEQUENCE [LARGE SCALE GENOMIC DNA]</scope>
    <source>
        <strain evidence="11">JCM 17342</strain>
    </source>
</reference>
<feature type="transmembrane region" description="Helical" evidence="8">
    <location>
        <begin position="254"/>
        <end position="275"/>
    </location>
</feature>
<feature type="transmembrane region" description="Helical" evidence="8">
    <location>
        <begin position="72"/>
        <end position="98"/>
    </location>
</feature>
<dbReference type="InterPro" id="IPR011701">
    <property type="entry name" value="MFS"/>
</dbReference>
<dbReference type="PANTHER" id="PTHR42718">
    <property type="entry name" value="MAJOR FACILITATOR SUPERFAMILY MULTIDRUG TRANSPORTER MFSC"/>
    <property type="match status" value="1"/>
</dbReference>
<keyword evidence="6 8" id="KW-1133">Transmembrane helix</keyword>
<feature type="transmembrane region" description="Helical" evidence="8">
    <location>
        <begin position="318"/>
        <end position="335"/>
    </location>
</feature>
<keyword evidence="5 8" id="KW-0812">Transmembrane</keyword>
<feature type="transmembrane region" description="Helical" evidence="8">
    <location>
        <begin position="217"/>
        <end position="234"/>
    </location>
</feature>
<dbReference type="PROSITE" id="PS50850">
    <property type="entry name" value="MFS"/>
    <property type="match status" value="1"/>
</dbReference>
<dbReference type="RefSeq" id="WP_344880818.1">
    <property type="nucleotide sequence ID" value="NZ_BAABAL010000018.1"/>
</dbReference>